<proteinExistence type="predicted"/>
<dbReference type="InterPro" id="IPR018647">
    <property type="entry name" value="SLFN_3-like_DNA/RNA_helicase"/>
</dbReference>
<dbReference type="InterPro" id="IPR027417">
    <property type="entry name" value="P-loop_NTPase"/>
</dbReference>
<protein>
    <submittedName>
        <fullName evidence="2">DUF2075 domain-containing protein</fullName>
    </submittedName>
</protein>
<organism evidence="2 3">
    <name type="scientific">Micromonospora carbonacea</name>
    <dbReference type="NCBI Taxonomy" id="47853"/>
    <lineage>
        <taxon>Bacteria</taxon>
        <taxon>Bacillati</taxon>
        <taxon>Actinomycetota</taxon>
        <taxon>Actinomycetes</taxon>
        <taxon>Micromonosporales</taxon>
        <taxon>Micromonosporaceae</taxon>
        <taxon>Micromonospora</taxon>
    </lineage>
</organism>
<evidence type="ECO:0000313" key="3">
    <source>
        <dbReference type="Proteomes" id="UP000509335"/>
    </source>
</evidence>
<dbReference type="Proteomes" id="UP000509335">
    <property type="component" value="Chromosome"/>
</dbReference>
<dbReference type="EMBL" id="CP058322">
    <property type="protein sequence ID" value="QLD24102.1"/>
    <property type="molecule type" value="Genomic_DNA"/>
</dbReference>
<evidence type="ECO:0000259" key="1">
    <source>
        <dbReference type="SMART" id="SM00382"/>
    </source>
</evidence>
<sequence>MLAFQTTPKQILDLAETGQLAGRVGAHLARAGFRVSDSERSSWQRSLPALAEQLVSAGLADLDALVECQLPRSSRRIDVILAGAGLASRRPAYLVVELKQWSTATVYDEAEKLVRVPGLVDPQVHPALQVQAYCSYLEDFLPVLWEWPDSVHGLAYLHNADSRRIPTLPVGDDAALDRRRMVFTRDRVGQLQEYLAGRFAPWRDAAAARRLLQAPVRPSRQLLAVTAEEVENRRHLVLLDEQRAAYELVMRGVRWADQGRRKRVVLVSGGPGSGKSAIALTLMASLARERRSVAHATGSRAFRKTVQRYARSRPFDPQQRTAPMFHYFMDFMNEPPDSLDVLICDEAHRIRNRSTRGDRRGSKPQVQELIEVAKVPVFLLDDDQVVRPNEVGSVAMIRSAAERLDLEVDFVHLGAQFRCGGSPRYERWVLHLLGLAGTRPYAWAGDDSFRLALADSPQQMEALLRWAHDGGGSARISAGFCWPWTEQPRGRQLVPDVRIGSWSKPWNAAGDHPPRGIPAGSYWATERSGFEQVGCIYTAQGFEYDWSGVILGRDLVARNGKLVCQPVESHDSAIFDRRRQLPGQNAERLIRNAYKVLLTRGMRGTMIYSVDPETQDFLAGLVPPARVPRAFEAPGVARIVPPAQARPSTQDHPSGQEAGPVRPDPVRPHGDQ</sequence>
<dbReference type="Gene3D" id="3.40.50.300">
    <property type="entry name" value="P-loop containing nucleotide triphosphate hydrolases"/>
    <property type="match status" value="1"/>
</dbReference>
<gene>
    <name evidence="2" type="ORF">HXZ27_07630</name>
</gene>
<dbReference type="SUPFAM" id="SSF52540">
    <property type="entry name" value="P-loop containing nucleoside triphosphate hydrolases"/>
    <property type="match status" value="1"/>
</dbReference>
<reference evidence="2 3" key="1">
    <citation type="submission" date="2020-07" db="EMBL/GenBank/DDBJ databases">
        <title>A bifunctional nitrone conjugated secondary metabolite targeting the ribosome.</title>
        <authorList>
            <person name="Limbrick E.M."/>
            <person name="Graf M."/>
            <person name="Derewacz D.K."/>
            <person name="Nguyen F."/>
            <person name="Spraggins J.M."/>
            <person name="Wieland M."/>
            <person name="Ynigez-Gutierrez A.E."/>
            <person name="Reisman B.J."/>
            <person name="Zinshteyn B."/>
            <person name="McCulloch K."/>
            <person name="Iverson T.M."/>
            <person name="Green R."/>
            <person name="Wilson D.N."/>
            <person name="Bachmann B.O."/>
        </authorList>
    </citation>
    <scope>NUCLEOTIDE SEQUENCE [LARGE SCALE GENOMIC DNA]</scope>
    <source>
        <strain evidence="3">aurantiaca</strain>
    </source>
</reference>
<evidence type="ECO:0000313" key="2">
    <source>
        <dbReference type="EMBL" id="QLD24102.1"/>
    </source>
</evidence>
<accession>A0A7H8XJU8</accession>
<feature type="domain" description="AAA+ ATPase" evidence="1">
    <location>
        <begin position="261"/>
        <end position="410"/>
    </location>
</feature>
<dbReference type="AlphaFoldDB" id="A0A7H8XJU8"/>
<dbReference type="InterPro" id="IPR003593">
    <property type="entry name" value="AAA+_ATPase"/>
</dbReference>
<dbReference type="Pfam" id="PF09848">
    <property type="entry name" value="SLFN-g3_helicase"/>
    <property type="match status" value="1"/>
</dbReference>
<dbReference type="SMART" id="SM00382">
    <property type="entry name" value="AAA"/>
    <property type="match status" value="1"/>
</dbReference>
<dbReference type="KEGG" id="mcab:HXZ27_07630"/>
<name>A0A7H8XJU8_9ACTN</name>